<reference evidence="1 2" key="1">
    <citation type="submission" date="2022-12" db="EMBL/GenBank/DDBJ databases">
        <title>Chromosome-scale assembly of the Ensete ventricosum genome.</title>
        <authorList>
            <person name="Dussert Y."/>
            <person name="Stocks J."/>
            <person name="Wendawek A."/>
            <person name="Woldeyes F."/>
            <person name="Nichols R.A."/>
            <person name="Borrell J.S."/>
        </authorList>
    </citation>
    <scope>NUCLEOTIDE SEQUENCE [LARGE SCALE GENOMIC DNA]</scope>
    <source>
        <strain evidence="2">cv. Maze</strain>
        <tissue evidence="1">Seeds</tissue>
    </source>
</reference>
<comment type="caution">
    <text evidence="1">The sequence shown here is derived from an EMBL/GenBank/DDBJ whole genome shotgun (WGS) entry which is preliminary data.</text>
</comment>
<dbReference type="Proteomes" id="UP001222027">
    <property type="component" value="Unassembled WGS sequence"/>
</dbReference>
<keyword evidence="2" id="KW-1185">Reference proteome</keyword>
<evidence type="ECO:0000313" key="2">
    <source>
        <dbReference type="Proteomes" id="UP001222027"/>
    </source>
</evidence>
<accession>A0AAV8RB11</accession>
<proteinExistence type="predicted"/>
<gene>
    <name evidence="1" type="ORF">OPV22_014616</name>
</gene>
<name>A0AAV8RB11_ENSVE</name>
<evidence type="ECO:0000313" key="1">
    <source>
        <dbReference type="EMBL" id="KAJ8492895.1"/>
    </source>
</evidence>
<sequence length="75" mass="8438">MSQSSSHSIRKIEPGFLSRLRWGSIREPQTPREIARQQTAPPLPPATVSGAFVSVAILEEPFLLRRPLLKVFLPF</sequence>
<organism evidence="1 2">
    <name type="scientific">Ensete ventricosum</name>
    <name type="common">Abyssinian banana</name>
    <name type="synonym">Musa ensete</name>
    <dbReference type="NCBI Taxonomy" id="4639"/>
    <lineage>
        <taxon>Eukaryota</taxon>
        <taxon>Viridiplantae</taxon>
        <taxon>Streptophyta</taxon>
        <taxon>Embryophyta</taxon>
        <taxon>Tracheophyta</taxon>
        <taxon>Spermatophyta</taxon>
        <taxon>Magnoliopsida</taxon>
        <taxon>Liliopsida</taxon>
        <taxon>Zingiberales</taxon>
        <taxon>Musaceae</taxon>
        <taxon>Ensete</taxon>
    </lineage>
</organism>
<dbReference type="AlphaFoldDB" id="A0AAV8RB11"/>
<protein>
    <submittedName>
        <fullName evidence="1">Uncharacterized protein</fullName>
    </submittedName>
</protein>
<dbReference type="EMBL" id="JAQQAF010000004">
    <property type="protein sequence ID" value="KAJ8492895.1"/>
    <property type="molecule type" value="Genomic_DNA"/>
</dbReference>